<proteinExistence type="predicted"/>
<evidence type="ECO:0000256" key="2">
    <source>
        <dbReference type="SAM" id="MobiDB-lite"/>
    </source>
</evidence>
<evidence type="ECO:0000256" key="1">
    <source>
        <dbReference type="SAM" id="Coils"/>
    </source>
</evidence>
<dbReference type="Proteomes" id="UP001597158">
    <property type="component" value="Unassembled WGS sequence"/>
</dbReference>
<name>A0ABW3WAD3_9RHOO</name>
<dbReference type="RefSeq" id="WP_277831308.1">
    <property type="nucleotide sequence ID" value="NZ_JARQZE010000003.1"/>
</dbReference>
<evidence type="ECO:0000313" key="3">
    <source>
        <dbReference type="EMBL" id="MFD1262464.1"/>
    </source>
</evidence>
<reference evidence="4" key="1">
    <citation type="journal article" date="2019" name="Int. J. Syst. Evol. Microbiol.">
        <title>The Global Catalogue of Microorganisms (GCM) 10K type strain sequencing project: providing services to taxonomists for standard genome sequencing and annotation.</title>
        <authorList>
            <consortium name="The Broad Institute Genomics Platform"/>
            <consortium name="The Broad Institute Genome Sequencing Center for Infectious Disease"/>
            <person name="Wu L."/>
            <person name="Ma J."/>
        </authorList>
    </citation>
    <scope>NUCLEOTIDE SEQUENCE [LARGE SCALE GENOMIC DNA]</scope>
    <source>
        <strain evidence="4">CCUG 48884</strain>
    </source>
</reference>
<dbReference type="EMBL" id="JBHTMC010000002">
    <property type="protein sequence ID" value="MFD1262464.1"/>
    <property type="molecule type" value="Genomic_DNA"/>
</dbReference>
<comment type="caution">
    <text evidence="3">The sequence shown here is derived from an EMBL/GenBank/DDBJ whole genome shotgun (WGS) entry which is preliminary data.</text>
</comment>
<dbReference type="Pfam" id="PF10975">
    <property type="entry name" value="DUF2802"/>
    <property type="match status" value="1"/>
</dbReference>
<organism evidence="3 4">
    <name type="scientific">Thauera mechernichensis</name>
    <dbReference type="NCBI Taxonomy" id="82788"/>
    <lineage>
        <taxon>Bacteria</taxon>
        <taxon>Pseudomonadati</taxon>
        <taxon>Pseudomonadota</taxon>
        <taxon>Betaproteobacteria</taxon>
        <taxon>Rhodocyclales</taxon>
        <taxon>Zoogloeaceae</taxon>
        <taxon>Thauera</taxon>
    </lineage>
</organism>
<keyword evidence="4" id="KW-1185">Reference proteome</keyword>
<gene>
    <name evidence="3" type="ORF">ACFQ4M_02640</name>
</gene>
<evidence type="ECO:0000313" key="4">
    <source>
        <dbReference type="Proteomes" id="UP001597158"/>
    </source>
</evidence>
<accession>A0ABW3WAD3</accession>
<feature type="coiled-coil region" evidence="1">
    <location>
        <begin position="92"/>
        <end position="126"/>
    </location>
</feature>
<keyword evidence="1" id="KW-0175">Coiled coil</keyword>
<protein>
    <submittedName>
        <fullName evidence="3">DUF2802 domain-containing protein</fullName>
    </submittedName>
</protein>
<sequence length="181" mass="19108">MMAPRELLWLAVAVLAGYAAWQFLLALRGGAERRSGRDPGAATGAAPDEGDDDDHVDYAPVLRKDLGAQPAAVAAPAQAGADDERFRLQLENQHLQRQLAALEGVVARQQEEIANLLADIDDLSARQSHELIQPGSSPEYSEALVLARQGLNAGMIAERCGITLAEAELVLVVAKGAGGHS</sequence>
<dbReference type="InterPro" id="IPR021244">
    <property type="entry name" value="DUF2802"/>
</dbReference>
<feature type="region of interest" description="Disordered" evidence="2">
    <location>
        <begin position="32"/>
        <end position="57"/>
    </location>
</feature>